<organism evidence="2 3">
    <name type="scientific">Nocardioides baculatus</name>
    <dbReference type="NCBI Taxonomy" id="2801337"/>
    <lineage>
        <taxon>Bacteria</taxon>
        <taxon>Bacillati</taxon>
        <taxon>Actinomycetota</taxon>
        <taxon>Actinomycetes</taxon>
        <taxon>Propionibacteriales</taxon>
        <taxon>Nocardioidaceae</taxon>
        <taxon>Nocardioides</taxon>
    </lineage>
</organism>
<evidence type="ECO:0000313" key="3">
    <source>
        <dbReference type="Proteomes" id="UP000636918"/>
    </source>
</evidence>
<dbReference type="Proteomes" id="UP000636918">
    <property type="component" value="Unassembled WGS sequence"/>
</dbReference>
<accession>A0ABS1LBC1</accession>
<keyword evidence="3" id="KW-1185">Reference proteome</keyword>
<name>A0ABS1LBC1_9ACTN</name>
<evidence type="ECO:0000313" key="2">
    <source>
        <dbReference type="EMBL" id="MBL0748708.1"/>
    </source>
</evidence>
<reference evidence="2 3" key="1">
    <citation type="submission" date="2021-01" db="EMBL/GenBank/DDBJ databases">
        <title>Genome seq and assembly of Nocardiodes sp. G10.</title>
        <authorList>
            <person name="Chhetri G."/>
        </authorList>
    </citation>
    <scope>NUCLEOTIDE SEQUENCE [LARGE SCALE GENOMIC DNA]</scope>
    <source>
        <strain evidence="2 3">G10</strain>
    </source>
</reference>
<evidence type="ECO:0000256" key="1">
    <source>
        <dbReference type="SAM" id="MobiDB-lite"/>
    </source>
</evidence>
<sequence>MFRIPDDFLHRPFGRLDALDAGVPARVLEGVRFRRLHKGVYVHRDHEMTWEDHVAAARLALPESARTTGTTRLRQLGFALGSEWPLHFVVEGDLHLELEGVFLHRTVKMPPNGDEAVSTEAAFVAFCAEARLIDAIKMGCVLLHKERLDLDLLDQILTEEKWRRGVVETSYVLPFLDDRCRSMTEAELLALFVFAGLPMPEVNVALEVAPGIELTPDFRFGQYQQVVEYEGGQHQDDRGQYVADIDRYALYRRHGVPYAQITKERMRSPKATVRLVHRALVDCGYDGPPPDFGKQWDDLFRPVADVVRPVRAARAVAEPHVCDVECGWTTVNGGVAGRHADERWSTHVPEPRSVAGPPLERGAGLSDRA</sequence>
<comment type="caution">
    <text evidence="2">The sequence shown here is derived from an EMBL/GenBank/DDBJ whole genome shotgun (WGS) entry which is preliminary data.</text>
</comment>
<gene>
    <name evidence="2" type="ORF">JI751_13900</name>
</gene>
<proteinExistence type="predicted"/>
<evidence type="ECO:0008006" key="4">
    <source>
        <dbReference type="Google" id="ProtNLM"/>
    </source>
</evidence>
<dbReference type="EMBL" id="JAERSG010000004">
    <property type="protein sequence ID" value="MBL0748708.1"/>
    <property type="molecule type" value="Genomic_DNA"/>
</dbReference>
<feature type="region of interest" description="Disordered" evidence="1">
    <location>
        <begin position="341"/>
        <end position="369"/>
    </location>
</feature>
<protein>
    <recommendedName>
        <fullName evidence="4">DUF559 domain-containing protein</fullName>
    </recommendedName>
</protein>
<dbReference type="RefSeq" id="WP_201937735.1">
    <property type="nucleotide sequence ID" value="NZ_JAERSG010000004.1"/>
</dbReference>